<dbReference type="EMBL" id="KT247202">
    <property type="protein sequence ID" value="ALL41291.1"/>
    <property type="molecule type" value="mRNA"/>
</dbReference>
<feature type="compositionally biased region" description="Basic and acidic residues" evidence="3">
    <location>
        <begin position="124"/>
        <end position="139"/>
    </location>
</feature>
<keyword evidence="1 2" id="KW-0694">RNA-binding</keyword>
<dbReference type="Pfam" id="PF00076">
    <property type="entry name" value="RRM_1"/>
    <property type="match status" value="2"/>
</dbReference>
<dbReference type="InterPro" id="IPR035979">
    <property type="entry name" value="RBD_domain_sf"/>
</dbReference>
<feature type="domain" description="RRM" evidence="4">
    <location>
        <begin position="227"/>
        <end position="307"/>
    </location>
</feature>
<evidence type="ECO:0000313" key="5">
    <source>
        <dbReference type="EMBL" id="ALL41291.1"/>
    </source>
</evidence>
<evidence type="ECO:0000259" key="4">
    <source>
        <dbReference type="PROSITE" id="PS50102"/>
    </source>
</evidence>
<sequence>MTSETKENHPTTNGTDGVEAITDSMQATSIEDSGRKVFVGNLNFVTREDQLREIFSKHGTIDGVQIILRGSRSMGYGFVTYATAEEAEKAVESTDKIEVDGRTINVEIAKPTPAGKAYRGQANGDKKSGDEENEGESRGPKARRWRGRGRWRGGARSGRSRRPPNGNKSDASVAEDHGATTDTSAQNDDPEINKATSRRSRSRRGKGTRGEGRPRRVGPPEGPPSKTLLFVGNLSFGLTDEAFKDFFSSYSVVSAHIVRRRYGSAQGKSKGFGFVDFADEESQQKALEENQGKLLDGRELQIKVAINETKKEEASASGEGWDVSNNPTAS</sequence>
<name>A0A0S1MKA3_PHAPC</name>
<dbReference type="GO" id="GO:0003729">
    <property type="term" value="F:mRNA binding"/>
    <property type="evidence" value="ECO:0007669"/>
    <property type="project" value="TreeGrafter"/>
</dbReference>
<dbReference type="Gene3D" id="3.30.70.330">
    <property type="match status" value="2"/>
</dbReference>
<dbReference type="InterPro" id="IPR012677">
    <property type="entry name" value="Nucleotide-bd_a/b_plait_sf"/>
</dbReference>
<organism evidence="5">
    <name type="scientific">Phakopsora pachyrhizi</name>
    <name type="common">Asian soybean rust disease fungus</name>
    <dbReference type="NCBI Taxonomy" id="170000"/>
    <lineage>
        <taxon>Eukaryota</taxon>
        <taxon>Fungi</taxon>
        <taxon>Dikarya</taxon>
        <taxon>Basidiomycota</taxon>
        <taxon>Pucciniomycotina</taxon>
        <taxon>Pucciniomycetes</taxon>
        <taxon>Pucciniales</taxon>
        <taxon>Phakopsoraceae</taxon>
        <taxon>Phakopsora</taxon>
    </lineage>
</organism>
<evidence type="ECO:0000256" key="2">
    <source>
        <dbReference type="PROSITE-ProRule" id="PRU00176"/>
    </source>
</evidence>
<dbReference type="PANTHER" id="PTHR48025">
    <property type="entry name" value="OS02G0815200 PROTEIN"/>
    <property type="match status" value="1"/>
</dbReference>
<dbReference type="SMART" id="SM00360">
    <property type="entry name" value="RRM"/>
    <property type="match status" value="2"/>
</dbReference>
<dbReference type="SUPFAM" id="SSF54928">
    <property type="entry name" value="RNA-binding domain, RBD"/>
    <property type="match status" value="2"/>
</dbReference>
<dbReference type="InterPro" id="IPR000504">
    <property type="entry name" value="RRM_dom"/>
</dbReference>
<dbReference type="PROSITE" id="PS50102">
    <property type="entry name" value="RRM"/>
    <property type="match status" value="2"/>
</dbReference>
<feature type="compositionally biased region" description="Basic residues" evidence="3">
    <location>
        <begin position="196"/>
        <end position="207"/>
    </location>
</feature>
<accession>A0A0S1MKA3</accession>
<feature type="region of interest" description="Disordered" evidence="3">
    <location>
        <begin position="108"/>
        <end position="226"/>
    </location>
</feature>
<evidence type="ECO:0000256" key="1">
    <source>
        <dbReference type="ARBA" id="ARBA00022884"/>
    </source>
</evidence>
<evidence type="ECO:0000256" key="3">
    <source>
        <dbReference type="SAM" id="MobiDB-lite"/>
    </source>
</evidence>
<proteinExistence type="evidence at transcript level"/>
<protein>
    <recommendedName>
        <fullName evidence="4">RRM domain-containing protein</fullName>
    </recommendedName>
</protein>
<feature type="region of interest" description="Disordered" evidence="3">
    <location>
        <begin position="309"/>
        <end position="330"/>
    </location>
</feature>
<feature type="compositionally biased region" description="Basic residues" evidence="3">
    <location>
        <begin position="140"/>
        <end position="162"/>
    </location>
</feature>
<reference evidence="5" key="1">
    <citation type="submission" date="2015-07" db="EMBL/GenBank/DDBJ databases">
        <title>Elucidating the P. pachyrhizi secretome and potential effectors.</title>
        <authorList>
            <person name="de Carvalho M.C.C.G."/>
            <person name="Nascimento L.C."/>
            <person name="Darben L.M."/>
            <person name="Polizel-Podanosqui A.M."/>
            <person name="Lopes-Caitar V.S."/>
            <person name="Rocha C.S."/>
            <person name="Qi M."/>
            <person name="Carazolle M."/>
            <person name="Kuwahara M.K."/>
            <person name="Pereira G.A.G."/>
            <person name="Abdelnoor R.V."/>
            <person name="Whitham S.A."/>
            <person name="Marcelino-Guimaraes F.C."/>
        </authorList>
    </citation>
    <scope>NUCLEOTIDE SEQUENCE</scope>
</reference>
<dbReference type="CDD" id="cd00590">
    <property type="entry name" value="RRM_SF"/>
    <property type="match status" value="2"/>
</dbReference>
<feature type="domain" description="RRM" evidence="4">
    <location>
        <begin position="35"/>
        <end position="111"/>
    </location>
</feature>
<dbReference type="PANTHER" id="PTHR48025:SF1">
    <property type="entry name" value="RRM DOMAIN-CONTAINING PROTEIN"/>
    <property type="match status" value="1"/>
</dbReference>
<dbReference type="InterPro" id="IPR050502">
    <property type="entry name" value="Euk_RNA-bind_prot"/>
</dbReference>
<dbReference type="AlphaFoldDB" id="A0A0S1MKA3"/>
<dbReference type="GO" id="GO:0005634">
    <property type="term" value="C:nucleus"/>
    <property type="evidence" value="ECO:0007669"/>
    <property type="project" value="TreeGrafter"/>
</dbReference>